<dbReference type="InterPro" id="IPR006145">
    <property type="entry name" value="PsdUridine_synth_RsuA/RluA"/>
</dbReference>
<dbReference type="AlphaFoldDB" id="A0A6M5Z0W1"/>
<dbReference type="Pfam" id="PF00849">
    <property type="entry name" value="PseudoU_synth_2"/>
    <property type="match status" value="1"/>
</dbReference>
<evidence type="ECO:0000259" key="3">
    <source>
        <dbReference type="Pfam" id="PF00849"/>
    </source>
</evidence>
<dbReference type="GO" id="GO:0003723">
    <property type="term" value="F:RNA binding"/>
    <property type="evidence" value="ECO:0007669"/>
    <property type="project" value="InterPro"/>
</dbReference>
<dbReference type="PANTHER" id="PTHR21600">
    <property type="entry name" value="MITOCHONDRIAL RNA PSEUDOURIDINE SYNTHASE"/>
    <property type="match status" value="1"/>
</dbReference>
<dbReference type="GO" id="GO:0009982">
    <property type="term" value="F:pseudouridine synthase activity"/>
    <property type="evidence" value="ECO:0007669"/>
    <property type="project" value="InterPro"/>
</dbReference>
<gene>
    <name evidence="4" type="ORF">FTUN_6988</name>
</gene>
<reference evidence="5" key="1">
    <citation type="submission" date="2020-05" db="EMBL/GenBank/DDBJ databases">
        <title>Frigoriglobus tundricola gen. nov., sp. nov., a psychrotolerant cellulolytic planctomycete of the family Gemmataceae with two divergent copies of 16S rRNA gene.</title>
        <authorList>
            <person name="Kulichevskaya I.S."/>
            <person name="Ivanova A.A."/>
            <person name="Naumoff D.G."/>
            <person name="Beletsky A.V."/>
            <person name="Rijpstra W.I.C."/>
            <person name="Sinninghe Damste J.S."/>
            <person name="Mardanov A.V."/>
            <person name="Ravin N.V."/>
            <person name="Dedysh S.N."/>
        </authorList>
    </citation>
    <scope>NUCLEOTIDE SEQUENCE [LARGE SCALE GENOMIC DNA]</scope>
    <source>
        <strain evidence="5">PL17</strain>
    </source>
</reference>
<keyword evidence="2" id="KW-0413">Isomerase</keyword>
<evidence type="ECO:0000313" key="4">
    <source>
        <dbReference type="EMBL" id="QJW99376.1"/>
    </source>
</evidence>
<dbReference type="CDD" id="cd02869">
    <property type="entry name" value="PseudoU_synth_RluA_like"/>
    <property type="match status" value="1"/>
</dbReference>
<organism evidence="4 5">
    <name type="scientific">Frigoriglobus tundricola</name>
    <dbReference type="NCBI Taxonomy" id="2774151"/>
    <lineage>
        <taxon>Bacteria</taxon>
        <taxon>Pseudomonadati</taxon>
        <taxon>Planctomycetota</taxon>
        <taxon>Planctomycetia</taxon>
        <taxon>Gemmatales</taxon>
        <taxon>Gemmataceae</taxon>
        <taxon>Frigoriglobus</taxon>
    </lineage>
</organism>
<dbReference type="GO" id="GO:0001522">
    <property type="term" value="P:pseudouridine synthesis"/>
    <property type="evidence" value="ECO:0007669"/>
    <property type="project" value="InterPro"/>
</dbReference>
<dbReference type="EMBL" id="CP053452">
    <property type="protein sequence ID" value="QJW99376.1"/>
    <property type="molecule type" value="Genomic_DNA"/>
</dbReference>
<evidence type="ECO:0000313" key="5">
    <source>
        <dbReference type="Proteomes" id="UP000503447"/>
    </source>
</evidence>
<dbReference type="GO" id="GO:0140098">
    <property type="term" value="F:catalytic activity, acting on RNA"/>
    <property type="evidence" value="ECO:0007669"/>
    <property type="project" value="UniProtKB-ARBA"/>
</dbReference>
<protein>
    <submittedName>
        <fullName evidence="4">RNA pseudouridylate synthase, group 1</fullName>
    </submittedName>
</protein>
<dbReference type="KEGG" id="ftj:FTUN_6988"/>
<dbReference type="PANTHER" id="PTHR21600:SF83">
    <property type="entry name" value="PSEUDOURIDYLATE SYNTHASE RPUSD4, MITOCHONDRIAL"/>
    <property type="match status" value="1"/>
</dbReference>
<comment type="similarity">
    <text evidence="1">Belongs to the pseudouridine synthase RluA family.</text>
</comment>
<dbReference type="Gene3D" id="3.30.2350.10">
    <property type="entry name" value="Pseudouridine synthase"/>
    <property type="match status" value="1"/>
</dbReference>
<sequence length="248" mass="28035">MMGRMSISDHLDILFEDNHCLALNKPAGWPTTHFDGKDETVDRLVKTYLKEKYDKPGNVFLGVVHRLDKPVSGSLLFARTTKAAARLSEQFREGGVEKCYWAVVENQLSGGRKPPVAPWHTQDTGALEDWLKKDEPKMRVEVVEPETPGALFARLLFQVRARHNGLTWLELRPHTGRKHQLRVQLASRGAPIYGDDKYGSDHPFGHSIALHARSLTFLHPTSKEPITVKSEVPKLWRGRFAHLLHAGT</sequence>
<evidence type="ECO:0000256" key="1">
    <source>
        <dbReference type="ARBA" id="ARBA00010876"/>
    </source>
</evidence>
<dbReference type="InterPro" id="IPR020103">
    <property type="entry name" value="PsdUridine_synth_cat_dom_sf"/>
</dbReference>
<proteinExistence type="inferred from homology"/>
<evidence type="ECO:0000256" key="2">
    <source>
        <dbReference type="ARBA" id="ARBA00023235"/>
    </source>
</evidence>
<name>A0A6M5Z0W1_9BACT</name>
<dbReference type="SUPFAM" id="SSF55120">
    <property type="entry name" value="Pseudouridine synthase"/>
    <property type="match status" value="1"/>
</dbReference>
<accession>A0A6M5Z0W1</accession>
<dbReference type="InterPro" id="IPR050188">
    <property type="entry name" value="RluA_PseudoU_synthase"/>
</dbReference>
<dbReference type="Proteomes" id="UP000503447">
    <property type="component" value="Chromosome"/>
</dbReference>
<feature type="domain" description="Pseudouridine synthase RsuA/RluA-like" evidence="3">
    <location>
        <begin position="20"/>
        <end position="187"/>
    </location>
</feature>
<keyword evidence="5" id="KW-1185">Reference proteome</keyword>
<dbReference type="GO" id="GO:0006396">
    <property type="term" value="P:RNA processing"/>
    <property type="evidence" value="ECO:0007669"/>
    <property type="project" value="UniProtKB-ARBA"/>
</dbReference>